<dbReference type="Proteomes" id="UP000886400">
    <property type="component" value="Unassembled WGS sequence"/>
</dbReference>
<reference evidence="1" key="1">
    <citation type="journal article" date="2020" name="mSystems">
        <title>Genome- and Community-Level Interaction Insights into Carbon Utilization and Element Cycling Functions of Hydrothermarchaeota in Hydrothermal Sediment.</title>
        <authorList>
            <person name="Zhou Z."/>
            <person name="Liu Y."/>
            <person name="Xu W."/>
            <person name="Pan J."/>
            <person name="Luo Z.H."/>
            <person name="Li M."/>
        </authorList>
    </citation>
    <scope>NUCLEOTIDE SEQUENCE [LARGE SCALE GENOMIC DNA]</scope>
    <source>
        <strain evidence="1">SpSt-1135</strain>
    </source>
</reference>
<dbReference type="AlphaFoldDB" id="A0A7C6EDQ0"/>
<evidence type="ECO:0000313" key="1">
    <source>
        <dbReference type="EMBL" id="HHS48996.1"/>
    </source>
</evidence>
<proteinExistence type="predicted"/>
<protein>
    <submittedName>
        <fullName evidence="1">Uncharacterized protein</fullName>
    </submittedName>
</protein>
<comment type="caution">
    <text evidence="1">The sequence shown here is derived from an EMBL/GenBank/DDBJ whole genome shotgun (WGS) entry which is preliminary data.</text>
</comment>
<accession>A0A7C6EDQ0</accession>
<dbReference type="EMBL" id="DRZX01000194">
    <property type="protein sequence ID" value="HHS48996.1"/>
    <property type="molecule type" value="Genomic_DNA"/>
</dbReference>
<gene>
    <name evidence="1" type="ORF">ENM99_03960</name>
</gene>
<sequence>MQDYYIITKFRVEVFIKKVALTLTGVFLSYNLAVAGPYGYGNCPDPMMRGYGQSQYPSQNIGEAKANDMIRQFLDTNNMKDYKVLNIQKIQVPRGTAYYATVENKNKQQYEIHVNPWGYVVGPFALPR</sequence>
<name>A0A7C6EDQ0_DESAE</name>
<organism evidence="1">
    <name type="scientific">Desulfurella acetivorans</name>
    <dbReference type="NCBI Taxonomy" id="33002"/>
    <lineage>
        <taxon>Bacteria</taxon>
        <taxon>Pseudomonadati</taxon>
        <taxon>Campylobacterota</taxon>
        <taxon>Desulfurellia</taxon>
        <taxon>Desulfurellales</taxon>
        <taxon>Desulfurellaceae</taxon>
        <taxon>Desulfurella</taxon>
    </lineage>
</organism>